<evidence type="ECO:0000313" key="9">
    <source>
        <dbReference type="EMBL" id="ORY61097.1"/>
    </source>
</evidence>
<dbReference type="InterPro" id="IPR006059">
    <property type="entry name" value="SBP"/>
</dbReference>
<sequence length="433" mass="50570">MKILQYLCYFSSNIGKAIDICVLANSKTDEDFSYKLLINKFNEYSIENNLNITLSLNLISKENSTLTDYELAIESLLLKKSKKYDLLYFDNTYTTTLGRYFLNLEDYIPIEHINNYKDGIALQTCYYDNHLIGLPITIDFTVLYYNEKLLQKYNKNYPRTWDELIETARYIVQKEKEANNTLLIGYNGMMSDSETGTCSLYEFIYTFRDTINSSFPDLQSQNTKNALTKLKQIKEELSSDEIFKSNNAFTFRNIGKKHILFGKNWYTPVLYEDYKKDILPGSKNGISGSVLGGYNLSINKYICEEKRNAAIIAFKFLTTKEIQKSFMLESKQYSPITSFYDDEKVCEVIDCSLYKRLQLIQRPYSADYGTWSSKFRNKIYKYLYDSSISLSNVLKEADKITSEYSNSANSKKTFYRLFIIIFLFSIFSTFILI</sequence>
<evidence type="ECO:0000256" key="1">
    <source>
        <dbReference type="ARBA" id="ARBA00008520"/>
    </source>
</evidence>
<keyword evidence="2" id="KW-0813">Transport</keyword>
<dbReference type="PROSITE" id="PS01037">
    <property type="entry name" value="SBP_BACTERIAL_1"/>
    <property type="match status" value="1"/>
</dbReference>
<evidence type="ECO:0000256" key="2">
    <source>
        <dbReference type="ARBA" id="ARBA00022448"/>
    </source>
</evidence>
<evidence type="ECO:0000256" key="7">
    <source>
        <dbReference type="ARBA" id="ARBA00023288"/>
    </source>
</evidence>
<gene>
    <name evidence="9" type="ORF">LY90DRAFT_668568</name>
</gene>
<keyword evidence="6" id="KW-0564">Palmitate</keyword>
<protein>
    <submittedName>
        <fullName evidence="9">Periplasmic binding protein-like II</fullName>
    </submittedName>
</protein>
<keyword evidence="3" id="KW-1003">Cell membrane</keyword>
<dbReference type="GO" id="GO:0055085">
    <property type="term" value="P:transmembrane transport"/>
    <property type="evidence" value="ECO:0007669"/>
    <property type="project" value="InterPro"/>
</dbReference>
<evidence type="ECO:0000313" key="10">
    <source>
        <dbReference type="Proteomes" id="UP000193920"/>
    </source>
</evidence>
<dbReference type="AlphaFoldDB" id="A0A1Y2DPF2"/>
<comment type="similarity">
    <text evidence="1">Belongs to the bacterial solute-binding protein 1 family.</text>
</comment>
<evidence type="ECO:0000256" key="5">
    <source>
        <dbReference type="ARBA" id="ARBA00023136"/>
    </source>
</evidence>
<keyword evidence="8" id="KW-1133">Transmembrane helix</keyword>
<feature type="transmembrane region" description="Helical" evidence="8">
    <location>
        <begin position="414"/>
        <end position="432"/>
    </location>
</feature>
<evidence type="ECO:0000256" key="8">
    <source>
        <dbReference type="SAM" id="Phobius"/>
    </source>
</evidence>
<evidence type="ECO:0000256" key="3">
    <source>
        <dbReference type="ARBA" id="ARBA00022475"/>
    </source>
</evidence>
<proteinExistence type="inferred from homology"/>
<keyword evidence="7" id="KW-0449">Lipoprotein</keyword>
<dbReference type="PANTHER" id="PTHR43649:SF33">
    <property type="entry name" value="POLYGALACTURONAN_RHAMNOGALACTURONAN-BINDING PROTEIN YTCQ"/>
    <property type="match status" value="1"/>
</dbReference>
<evidence type="ECO:0000256" key="4">
    <source>
        <dbReference type="ARBA" id="ARBA00022729"/>
    </source>
</evidence>
<dbReference type="InterPro" id="IPR050490">
    <property type="entry name" value="Bact_solute-bd_prot1"/>
</dbReference>
<dbReference type="OrthoDB" id="5574009at2759"/>
<dbReference type="InterPro" id="IPR006061">
    <property type="entry name" value="SBP_1_CS"/>
</dbReference>
<reference evidence="9 10" key="1">
    <citation type="submission" date="2016-08" db="EMBL/GenBank/DDBJ databases">
        <title>A Parts List for Fungal Cellulosomes Revealed by Comparative Genomics.</title>
        <authorList>
            <consortium name="DOE Joint Genome Institute"/>
            <person name="Haitjema C.H."/>
            <person name="Gilmore S.P."/>
            <person name="Henske J.K."/>
            <person name="Solomon K.V."/>
            <person name="De Groot R."/>
            <person name="Kuo A."/>
            <person name="Mondo S.J."/>
            <person name="Salamov A.A."/>
            <person name="Labutti K."/>
            <person name="Zhao Z."/>
            <person name="Chiniquy J."/>
            <person name="Barry K."/>
            <person name="Brewer H.M."/>
            <person name="Purvine S.O."/>
            <person name="Wright A.T."/>
            <person name="Boxma B."/>
            <person name="Van Alen T."/>
            <person name="Hackstein J.H."/>
            <person name="Baker S.E."/>
            <person name="Grigoriev I.V."/>
            <person name="O'Malley M.A."/>
        </authorList>
    </citation>
    <scope>NUCLEOTIDE SEQUENCE [LARGE SCALE GENOMIC DNA]</scope>
    <source>
        <strain evidence="9 10">G1</strain>
    </source>
</reference>
<organism evidence="9 10">
    <name type="scientific">Neocallimastix californiae</name>
    <dbReference type="NCBI Taxonomy" id="1754190"/>
    <lineage>
        <taxon>Eukaryota</taxon>
        <taxon>Fungi</taxon>
        <taxon>Fungi incertae sedis</taxon>
        <taxon>Chytridiomycota</taxon>
        <taxon>Chytridiomycota incertae sedis</taxon>
        <taxon>Neocallimastigomycetes</taxon>
        <taxon>Neocallimastigales</taxon>
        <taxon>Neocallimastigaceae</taxon>
        <taxon>Neocallimastix</taxon>
    </lineage>
</organism>
<dbReference type="SUPFAM" id="SSF53850">
    <property type="entry name" value="Periplasmic binding protein-like II"/>
    <property type="match status" value="1"/>
</dbReference>
<dbReference type="Pfam" id="PF01547">
    <property type="entry name" value="SBP_bac_1"/>
    <property type="match status" value="1"/>
</dbReference>
<name>A0A1Y2DPF2_9FUNG</name>
<dbReference type="EMBL" id="MCOG01000060">
    <property type="protein sequence ID" value="ORY61097.1"/>
    <property type="molecule type" value="Genomic_DNA"/>
</dbReference>
<keyword evidence="5 8" id="KW-0472">Membrane</keyword>
<dbReference type="PANTHER" id="PTHR43649">
    <property type="entry name" value="ARABINOSE-BINDING PROTEIN-RELATED"/>
    <property type="match status" value="1"/>
</dbReference>
<keyword evidence="10" id="KW-1185">Reference proteome</keyword>
<dbReference type="Proteomes" id="UP000193920">
    <property type="component" value="Unassembled WGS sequence"/>
</dbReference>
<keyword evidence="8" id="KW-0812">Transmembrane</keyword>
<evidence type="ECO:0000256" key="6">
    <source>
        <dbReference type="ARBA" id="ARBA00023139"/>
    </source>
</evidence>
<accession>A0A1Y2DPF2</accession>
<comment type="caution">
    <text evidence="9">The sequence shown here is derived from an EMBL/GenBank/DDBJ whole genome shotgun (WGS) entry which is preliminary data.</text>
</comment>
<keyword evidence="4" id="KW-0732">Signal</keyword>
<dbReference type="Gene3D" id="3.40.190.10">
    <property type="entry name" value="Periplasmic binding protein-like II"/>
    <property type="match status" value="1"/>
</dbReference>